<keyword evidence="5" id="KW-0804">Transcription</keyword>
<evidence type="ECO:0000259" key="7">
    <source>
        <dbReference type="Pfam" id="PF08281"/>
    </source>
</evidence>
<feature type="domain" description="RNA polymerase sigma-70 region 2" evidence="6">
    <location>
        <begin position="26"/>
        <end position="91"/>
    </location>
</feature>
<evidence type="ECO:0000256" key="1">
    <source>
        <dbReference type="ARBA" id="ARBA00010641"/>
    </source>
</evidence>
<dbReference type="SUPFAM" id="SSF88946">
    <property type="entry name" value="Sigma2 domain of RNA polymerase sigma factors"/>
    <property type="match status" value="1"/>
</dbReference>
<protein>
    <submittedName>
        <fullName evidence="8">Sigma-70 family RNA polymerase sigma factor</fullName>
    </submittedName>
</protein>
<dbReference type="RefSeq" id="WP_277859057.1">
    <property type="nucleotide sequence ID" value="NZ_JARRAG010000001.1"/>
</dbReference>
<dbReference type="InterPro" id="IPR036388">
    <property type="entry name" value="WH-like_DNA-bd_sf"/>
</dbReference>
<dbReference type="PANTHER" id="PTHR43133">
    <property type="entry name" value="RNA POLYMERASE ECF-TYPE SIGMA FACTO"/>
    <property type="match status" value="1"/>
</dbReference>
<evidence type="ECO:0000256" key="5">
    <source>
        <dbReference type="ARBA" id="ARBA00023163"/>
    </source>
</evidence>
<gene>
    <name evidence="8" type="ORF">PZE19_02740</name>
</gene>
<dbReference type="InterPro" id="IPR013324">
    <property type="entry name" value="RNA_pol_sigma_r3/r4-like"/>
</dbReference>
<dbReference type="InterPro" id="IPR007627">
    <property type="entry name" value="RNA_pol_sigma70_r2"/>
</dbReference>
<dbReference type="PANTHER" id="PTHR43133:SF8">
    <property type="entry name" value="RNA POLYMERASE SIGMA FACTOR HI_1459-RELATED"/>
    <property type="match status" value="1"/>
</dbReference>
<feature type="domain" description="RNA polymerase sigma factor 70 region 4 type 2" evidence="7">
    <location>
        <begin position="137"/>
        <end position="188"/>
    </location>
</feature>
<evidence type="ECO:0000256" key="4">
    <source>
        <dbReference type="ARBA" id="ARBA00023125"/>
    </source>
</evidence>
<keyword evidence="2" id="KW-0805">Transcription regulation</keyword>
<dbReference type="CDD" id="cd06171">
    <property type="entry name" value="Sigma70_r4"/>
    <property type="match status" value="1"/>
</dbReference>
<comment type="similarity">
    <text evidence="1">Belongs to the sigma-70 factor family. ECF subfamily.</text>
</comment>
<evidence type="ECO:0000256" key="3">
    <source>
        <dbReference type="ARBA" id="ARBA00023082"/>
    </source>
</evidence>
<dbReference type="NCBIfam" id="TIGR02937">
    <property type="entry name" value="sigma70-ECF"/>
    <property type="match status" value="1"/>
</dbReference>
<sequence>MIERATDAILLRRFAEGREEAAFAELVKRHGPHVRRVCRQFLRSEHDAEDVFQATFLLLSLRASDVAWRASIGGWVRDVARRLALHARSELARRGRRETPVSNLPPGWNFGDAGALPEPECPLSLFADEVERRDVRRAIDGAVDDLPGKYRDPVVLCYLQGKSNREAAVELGYPVGSISRRLVRARSLLRESLVGRGVTLGVLLALAAWIVSGPHRSVESPDRGINSRRPDLAINDKAEPASELRELLGALERKEWQGLDPARLDLGVEHAEESAERAPASVRESRRGFAAETRLAALDLADHRAEGAVAASRLLATCVRCHVALP</sequence>
<dbReference type="Pfam" id="PF08281">
    <property type="entry name" value="Sigma70_r4_2"/>
    <property type="match status" value="1"/>
</dbReference>
<dbReference type="Gene3D" id="1.10.1740.10">
    <property type="match status" value="1"/>
</dbReference>
<dbReference type="InterPro" id="IPR039425">
    <property type="entry name" value="RNA_pol_sigma-70-like"/>
</dbReference>
<dbReference type="SUPFAM" id="SSF88659">
    <property type="entry name" value="Sigma3 and sigma4 domains of RNA polymerase sigma factors"/>
    <property type="match status" value="1"/>
</dbReference>
<organism evidence="8 9">
    <name type="scientific">Paludisphaera mucosa</name>
    <dbReference type="NCBI Taxonomy" id="3030827"/>
    <lineage>
        <taxon>Bacteria</taxon>
        <taxon>Pseudomonadati</taxon>
        <taxon>Planctomycetota</taxon>
        <taxon>Planctomycetia</taxon>
        <taxon>Isosphaerales</taxon>
        <taxon>Isosphaeraceae</taxon>
        <taxon>Paludisphaera</taxon>
    </lineage>
</organism>
<dbReference type="Proteomes" id="UP001216907">
    <property type="component" value="Unassembled WGS sequence"/>
</dbReference>
<keyword evidence="9" id="KW-1185">Reference proteome</keyword>
<evidence type="ECO:0000256" key="2">
    <source>
        <dbReference type="ARBA" id="ARBA00023015"/>
    </source>
</evidence>
<evidence type="ECO:0000313" key="9">
    <source>
        <dbReference type="Proteomes" id="UP001216907"/>
    </source>
</evidence>
<keyword evidence="4" id="KW-0238">DNA-binding</keyword>
<dbReference type="Gene3D" id="1.10.10.10">
    <property type="entry name" value="Winged helix-like DNA-binding domain superfamily/Winged helix DNA-binding domain"/>
    <property type="match status" value="1"/>
</dbReference>
<dbReference type="InterPro" id="IPR013325">
    <property type="entry name" value="RNA_pol_sigma_r2"/>
</dbReference>
<dbReference type="InterPro" id="IPR013249">
    <property type="entry name" value="RNA_pol_sigma70_r4_t2"/>
</dbReference>
<keyword evidence="3" id="KW-0731">Sigma factor</keyword>
<dbReference type="EMBL" id="JARRAG010000001">
    <property type="protein sequence ID" value="MDG3002693.1"/>
    <property type="molecule type" value="Genomic_DNA"/>
</dbReference>
<name>A0ABT6F537_9BACT</name>
<proteinExistence type="inferred from homology"/>
<comment type="caution">
    <text evidence="8">The sequence shown here is derived from an EMBL/GenBank/DDBJ whole genome shotgun (WGS) entry which is preliminary data.</text>
</comment>
<dbReference type="Pfam" id="PF04542">
    <property type="entry name" value="Sigma70_r2"/>
    <property type="match status" value="1"/>
</dbReference>
<evidence type="ECO:0000259" key="6">
    <source>
        <dbReference type="Pfam" id="PF04542"/>
    </source>
</evidence>
<accession>A0ABT6F537</accession>
<reference evidence="8 9" key="1">
    <citation type="submission" date="2023-03" db="EMBL/GenBank/DDBJ databases">
        <title>Paludisphaera mucosa sp. nov. a novel planctomycete from northern fen.</title>
        <authorList>
            <person name="Ivanova A."/>
        </authorList>
    </citation>
    <scope>NUCLEOTIDE SEQUENCE [LARGE SCALE GENOMIC DNA]</scope>
    <source>
        <strain evidence="8 9">Pla2</strain>
    </source>
</reference>
<evidence type="ECO:0000313" key="8">
    <source>
        <dbReference type="EMBL" id="MDG3002693.1"/>
    </source>
</evidence>
<dbReference type="InterPro" id="IPR014284">
    <property type="entry name" value="RNA_pol_sigma-70_dom"/>
</dbReference>